<evidence type="ECO:0000256" key="2">
    <source>
        <dbReference type="ARBA" id="ARBA00005587"/>
    </source>
</evidence>
<accession>A0ABS3WQK4</accession>
<dbReference type="PANTHER" id="PTHR30178:SF3">
    <property type="entry name" value="SUCCINATE-ACETATE_PROTON SYMPORTER SATP"/>
    <property type="match status" value="1"/>
</dbReference>
<evidence type="ECO:0000313" key="8">
    <source>
        <dbReference type="Proteomes" id="UP001518976"/>
    </source>
</evidence>
<keyword evidence="8" id="KW-1185">Reference proteome</keyword>
<gene>
    <name evidence="7" type="ORF">JW592_08000</name>
</gene>
<dbReference type="InterPro" id="IPR047623">
    <property type="entry name" value="SatP"/>
</dbReference>
<keyword evidence="4 6" id="KW-1133">Transmembrane helix</keyword>
<dbReference type="RefSeq" id="WP_209264219.1">
    <property type="nucleotide sequence ID" value="NZ_JAFFZN010000005.1"/>
</dbReference>
<proteinExistence type="inferred from homology"/>
<dbReference type="Proteomes" id="UP001518976">
    <property type="component" value="Unassembled WGS sequence"/>
</dbReference>
<feature type="transmembrane region" description="Helical" evidence="6">
    <location>
        <begin position="23"/>
        <end position="43"/>
    </location>
</feature>
<dbReference type="InterPro" id="IPR000791">
    <property type="entry name" value="Gpr1/Fun34/SatP-like"/>
</dbReference>
<evidence type="ECO:0000313" key="7">
    <source>
        <dbReference type="EMBL" id="MBO8185404.1"/>
    </source>
</evidence>
<keyword evidence="5 6" id="KW-0472">Membrane</keyword>
<comment type="subcellular location">
    <subcellularLocation>
        <location evidence="1">Membrane</location>
        <topology evidence="1">Multi-pass membrane protein</topology>
    </subcellularLocation>
</comment>
<feature type="transmembrane region" description="Helical" evidence="6">
    <location>
        <begin position="111"/>
        <end position="135"/>
    </location>
</feature>
<evidence type="ECO:0000256" key="6">
    <source>
        <dbReference type="SAM" id="Phobius"/>
    </source>
</evidence>
<evidence type="ECO:0000256" key="5">
    <source>
        <dbReference type="ARBA" id="ARBA00023136"/>
    </source>
</evidence>
<evidence type="ECO:0000256" key="3">
    <source>
        <dbReference type="ARBA" id="ARBA00022692"/>
    </source>
</evidence>
<sequence>MHDEHSERQTPGPAAARIFLRPVASSLPLGLFSFGMGTILLSADQLHWVPLRHTGQLFVLMLVFVVPLQLLAGVLAFLARDSDAAASMPTLGATWGGTAVLSLLQPPGARSLALAVFLLSAAAFVLMLGLVAFAGKRVLGVLLTLAAVRYALDGVYELTGVGAVQTASGCLGVALAGIALYGGTAALLEEMTERSPLPLGRRGRARTAVTGTLSDQLVTVRNEAGVRRQL</sequence>
<comment type="similarity">
    <text evidence="2">Belongs to the acetate uptake transporter (AceTr) (TC 2.A.96) family.</text>
</comment>
<keyword evidence="3 6" id="KW-0812">Transmembrane</keyword>
<evidence type="ECO:0000256" key="1">
    <source>
        <dbReference type="ARBA" id="ARBA00004141"/>
    </source>
</evidence>
<dbReference type="EMBL" id="JAFFZN010000005">
    <property type="protein sequence ID" value="MBO8185404.1"/>
    <property type="molecule type" value="Genomic_DNA"/>
</dbReference>
<feature type="transmembrane region" description="Helical" evidence="6">
    <location>
        <begin position="55"/>
        <end position="78"/>
    </location>
</feature>
<name>A0ABS3WQK4_9ACTN</name>
<feature type="transmembrane region" description="Helical" evidence="6">
    <location>
        <begin position="166"/>
        <end position="188"/>
    </location>
</feature>
<protein>
    <recommendedName>
        <fullName evidence="9">GPR1/FUN34/yaaH family protein</fullName>
    </recommendedName>
</protein>
<evidence type="ECO:0000256" key="4">
    <source>
        <dbReference type="ARBA" id="ARBA00022989"/>
    </source>
</evidence>
<comment type="caution">
    <text evidence="7">The sequence shown here is derived from an EMBL/GenBank/DDBJ whole genome shotgun (WGS) entry which is preliminary data.</text>
</comment>
<reference evidence="7 8" key="1">
    <citation type="submission" date="2021-02" db="EMBL/GenBank/DDBJ databases">
        <title>Streptomyces spirodelae sp. nov., isolated from duckweed.</title>
        <authorList>
            <person name="Saimee Y."/>
            <person name="Duangmal K."/>
        </authorList>
    </citation>
    <scope>NUCLEOTIDE SEQUENCE [LARGE SCALE GENOMIC DNA]</scope>
    <source>
        <strain evidence="7 8">DW4-2</strain>
    </source>
</reference>
<organism evidence="7 8">
    <name type="scientific">Streptomyces spirodelae</name>
    <dbReference type="NCBI Taxonomy" id="2812904"/>
    <lineage>
        <taxon>Bacteria</taxon>
        <taxon>Bacillati</taxon>
        <taxon>Actinomycetota</taxon>
        <taxon>Actinomycetes</taxon>
        <taxon>Kitasatosporales</taxon>
        <taxon>Streptomycetaceae</taxon>
        <taxon>Streptomyces</taxon>
    </lineage>
</organism>
<dbReference type="PANTHER" id="PTHR30178">
    <property type="entry name" value="INNER MEMBRANE PROTEIN YAAH"/>
    <property type="match status" value="1"/>
</dbReference>
<evidence type="ECO:0008006" key="9">
    <source>
        <dbReference type="Google" id="ProtNLM"/>
    </source>
</evidence>
<dbReference type="Pfam" id="PF01184">
    <property type="entry name" value="Gpr1_Fun34_YaaH"/>
    <property type="match status" value="1"/>
</dbReference>